<reference evidence="3" key="1">
    <citation type="submission" date="2017-02" db="EMBL/GenBank/DDBJ databases">
        <authorList>
            <person name="Dridi B."/>
        </authorList>
    </citation>
    <scope>NUCLEOTIDE SEQUENCE [LARGE SCALE GENOMIC DNA]</scope>
    <source>
        <strain evidence="3">bH819</strain>
    </source>
</reference>
<keyword evidence="1" id="KW-1133">Transmembrane helix</keyword>
<feature type="transmembrane region" description="Helical" evidence="1">
    <location>
        <begin position="12"/>
        <end position="32"/>
    </location>
</feature>
<evidence type="ECO:0000313" key="3">
    <source>
        <dbReference type="Proteomes" id="UP000195918"/>
    </source>
</evidence>
<organism evidence="2 3">
    <name type="scientific">Vagococcus fluvialis bH819</name>
    <dbReference type="NCBI Taxonomy" id="1255619"/>
    <lineage>
        <taxon>Bacteria</taxon>
        <taxon>Bacillati</taxon>
        <taxon>Bacillota</taxon>
        <taxon>Bacilli</taxon>
        <taxon>Lactobacillales</taxon>
        <taxon>Enterococcaceae</taxon>
        <taxon>Vagococcus</taxon>
    </lineage>
</organism>
<proteinExistence type="predicted"/>
<accession>A0A1X6WNL2</accession>
<dbReference type="Proteomes" id="UP000195918">
    <property type="component" value="Unassembled WGS sequence"/>
</dbReference>
<keyword evidence="3" id="KW-1185">Reference proteome</keyword>
<evidence type="ECO:0000256" key="1">
    <source>
        <dbReference type="SAM" id="Phobius"/>
    </source>
</evidence>
<keyword evidence="1" id="KW-0812">Transmembrane</keyword>
<dbReference type="EMBL" id="FWFD01000009">
    <property type="protein sequence ID" value="SLM85859.1"/>
    <property type="molecule type" value="Genomic_DNA"/>
</dbReference>
<evidence type="ECO:0000313" key="2">
    <source>
        <dbReference type="EMBL" id="SLM85859.1"/>
    </source>
</evidence>
<sequence>MKYSKEFSKKIVLISVGMMITGFVVTALGFSMSGANYKKYQTDDKKWYQVISILKN</sequence>
<dbReference type="RefSeq" id="WP_179203814.1">
    <property type="nucleotide sequence ID" value="NZ_FWFD01000009.1"/>
</dbReference>
<gene>
    <name evidence="2" type="ORF">FM121_07140</name>
</gene>
<dbReference type="AlphaFoldDB" id="A0A1X6WNL2"/>
<name>A0A1X6WNL2_9ENTE</name>
<protein>
    <submittedName>
        <fullName evidence="2">Uncharacterized protein</fullName>
    </submittedName>
</protein>
<keyword evidence="1" id="KW-0472">Membrane</keyword>